<keyword evidence="4" id="KW-1185">Reference proteome</keyword>
<evidence type="ECO:0000313" key="4">
    <source>
        <dbReference type="Proteomes" id="UP001054945"/>
    </source>
</evidence>
<name>A0AAV4N858_CAEEX</name>
<keyword evidence="2" id="KW-0732">Signal</keyword>
<organism evidence="3 4">
    <name type="scientific">Caerostris extrusa</name>
    <name type="common">Bark spider</name>
    <name type="synonym">Caerostris bankana</name>
    <dbReference type="NCBI Taxonomy" id="172846"/>
    <lineage>
        <taxon>Eukaryota</taxon>
        <taxon>Metazoa</taxon>
        <taxon>Ecdysozoa</taxon>
        <taxon>Arthropoda</taxon>
        <taxon>Chelicerata</taxon>
        <taxon>Arachnida</taxon>
        <taxon>Araneae</taxon>
        <taxon>Araneomorphae</taxon>
        <taxon>Entelegynae</taxon>
        <taxon>Araneoidea</taxon>
        <taxon>Araneidae</taxon>
        <taxon>Caerostris</taxon>
    </lineage>
</organism>
<feature type="chain" id="PRO_5043562519" description="Secreted protein" evidence="2">
    <location>
        <begin position="19"/>
        <end position="154"/>
    </location>
</feature>
<comment type="caution">
    <text evidence="3">The sequence shown here is derived from an EMBL/GenBank/DDBJ whole genome shotgun (WGS) entry which is preliminary data.</text>
</comment>
<evidence type="ECO:0000313" key="3">
    <source>
        <dbReference type="EMBL" id="GIX79985.1"/>
    </source>
</evidence>
<feature type="compositionally biased region" description="Basic residues" evidence="1">
    <location>
        <begin position="133"/>
        <end position="143"/>
    </location>
</feature>
<feature type="signal peptide" evidence="2">
    <location>
        <begin position="1"/>
        <end position="18"/>
    </location>
</feature>
<protein>
    <recommendedName>
        <fullName evidence="5">Secreted protein</fullName>
    </recommendedName>
</protein>
<proteinExistence type="predicted"/>
<sequence length="154" mass="17674">MSAFRLSVLILLLACASALPRRPERDEESSGGGEIEHKGEPWGKPSFNDLDVPGHELFNDYELKPPGGKPEDGPPLYDFGEEDYFRPEEDEPHDSSADDNHDERKEEEEEKKRNWSPLSLSIPKNCHQVNSTKMKKRNLRKKRKGEETQEGEEE</sequence>
<feature type="non-terminal residue" evidence="3">
    <location>
        <position position="154"/>
    </location>
</feature>
<evidence type="ECO:0000256" key="2">
    <source>
        <dbReference type="SAM" id="SignalP"/>
    </source>
</evidence>
<dbReference type="EMBL" id="BPLR01002991">
    <property type="protein sequence ID" value="GIX79985.1"/>
    <property type="molecule type" value="Genomic_DNA"/>
</dbReference>
<reference evidence="3 4" key="1">
    <citation type="submission" date="2021-06" db="EMBL/GenBank/DDBJ databases">
        <title>Caerostris extrusa draft genome.</title>
        <authorList>
            <person name="Kono N."/>
            <person name="Arakawa K."/>
        </authorList>
    </citation>
    <scope>NUCLEOTIDE SEQUENCE [LARGE SCALE GENOMIC DNA]</scope>
</reference>
<dbReference type="AlphaFoldDB" id="A0AAV4N858"/>
<evidence type="ECO:0008006" key="5">
    <source>
        <dbReference type="Google" id="ProtNLM"/>
    </source>
</evidence>
<accession>A0AAV4N858</accession>
<feature type="compositionally biased region" description="Basic and acidic residues" evidence="1">
    <location>
        <begin position="83"/>
        <end position="104"/>
    </location>
</feature>
<evidence type="ECO:0000256" key="1">
    <source>
        <dbReference type="SAM" id="MobiDB-lite"/>
    </source>
</evidence>
<feature type="compositionally biased region" description="Basic and acidic residues" evidence="1">
    <location>
        <begin position="52"/>
        <end position="63"/>
    </location>
</feature>
<feature type="region of interest" description="Disordered" evidence="1">
    <location>
        <begin position="19"/>
        <end position="154"/>
    </location>
</feature>
<gene>
    <name evidence="3" type="ORF">CEXT_101691</name>
</gene>
<dbReference type="Proteomes" id="UP001054945">
    <property type="component" value="Unassembled WGS sequence"/>
</dbReference>